<keyword evidence="1 2" id="KW-0103">Bromodomain</keyword>
<dbReference type="InterPro" id="IPR036427">
    <property type="entry name" value="Bromodomain-like_sf"/>
</dbReference>
<keyword evidence="5" id="KW-1185">Reference proteome</keyword>
<evidence type="ECO:0000313" key="5">
    <source>
        <dbReference type="Proteomes" id="UP000245207"/>
    </source>
</evidence>
<dbReference type="Pfam" id="PF00439">
    <property type="entry name" value="Bromodomain"/>
    <property type="match status" value="1"/>
</dbReference>
<evidence type="ECO:0000313" key="4">
    <source>
        <dbReference type="EMBL" id="PWA44480.1"/>
    </source>
</evidence>
<dbReference type="AlphaFoldDB" id="A0A2U1L639"/>
<dbReference type="InterPro" id="IPR001487">
    <property type="entry name" value="Bromodomain"/>
</dbReference>
<dbReference type="Gene3D" id="1.20.920.10">
    <property type="entry name" value="Bromodomain-like"/>
    <property type="match status" value="1"/>
</dbReference>
<evidence type="ECO:0000259" key="3">
    <source>
        <dbReference type="PROSITE" id="PS50014"/>
    </source>
</evidence>
<organism evidence="4 5">
    <name type="scientific">Artemisia annua</name>
    <name type="common">Sweet wormwood</name>
    <dbReference type="NCBI Taxonomy" id="35608"/>
    <lineage>
        <taxon>Eukaryota</taxon>
        <taxon>Viridiplantae</taxon>
        <taxon>Streptophyta</taxon>
        <taxon>Embryophyta</taxon>
        <taxon>Tracheophyta</taxon>
        <taxon>Spermatophyta</taxon>
        <taxon>Magnoliopsida</taxon>
        <taxon>eudicotyledons</taxon>
        <taxon>Gunneridae</taxon>
        <taxon>Pentapetalae</taxon>
        <taxon>asterids</taxon>
        <taxon>campanulids</taxon>
        <taxon>Asterales</taxon>
        <taxon>Asteraceae</taxon>
        <taxon>Asteroideae</taxon>
        <taxon>Anthemideae</taxon>
        <taxon>Artemisiinae</taxon>
        <taxon>Artemisia</taxon>
    </lineage>
</organism>
<dbReference type="InterPro" id="IPR037800">
    <property type="entry name" value="GCN5"/>
</dbReference>
<dbReference type="SUPFAM" id="SSF47370">
    <property type="entry name" value="Bromodomain"/>
    <property type="match status" value="1"/>
</dbReference>
<dbReference type="PANTHER" id="PTHR45750">
    <property type="entry name" value="GH11602P"/>
    <property type="match status" value="1"/>
</dbReference>
<dbReference type="OrthoDB" id="1937912at2759"/>
<name>A0A2U1L639_ARTAN</name>
<dbReference type="GO" id="GO:0010484">
    <property type="term" value="F:histone H3 acetyltransferase activity"/>
    <property type="evidence" value="ECO:0007669"/>
    <property type="project" value="TreeGrafter"/>
</dbReference>
<gene>
    <name evidence="4" type="ORF">CTI12_AA507810</name>
</gene>
<dbReference type="GO" id="GO:0000123">
    <property type="term" value="C:histone acetyltransferase complex"/>
    <property type="evidence" value="ECO:0007669"/>
    <property type="project" value="TreeGrafter"/>
</dbReference>
<dbReference type="STRING" id="35608.A0A2U1L639"/>
<evidence type="ECO:0000256" key="2">
    <source>
        <dbReference type="PROSITE-ProRule" id="PRU00035"/>
    </source>
</evidence>
<accession>A0A2U1L639</accession>
<protein>
    <submittedName>
        <fullName evidence="4">Histone acetyltransferase of the GNAT family 1</fullName>
    </submittedName>
</protein>
<comment type="caution">
    <text evidence="4">The sequence shown here is derived from an EMBL/GenBank/DDBJ whole genome shotgun (WGS) entry which is preliminary data.</text>
</comment>
<proteinExistence type="predicted"/>
<dbReference type="PROSITE" id="PS50014">
    <property type="entry name" value="BROMODOMAIN_2"/>
    <property type="match status" value="1"/>
</dbReference>
<evidence type="ECO:0000256" key="1">
    <source>
        <dbReference type="ARBA" id="ARBA00023117"/>
    </source>
</evidence>
<dbReference type="EMBL" id="PKPP01011259">
    <property type="protein sequence ID" value="PWA44480.1"/>
    <property type="molecule type" value="Genomic_DNA"/>
</dbReference>
<dbReference type="GO" id="GO:0045944">
    <property type="term" value="P:positive regulation of transcription by RNA polymerase II"/>
    <property type="evidence" value="ECO:0007669"/>
    <property type="project" value="TreeGrafter"/>
</dbReference>
<dbReference type="Proteomes" id="UP000245207">
    <property type="component" value="Unassembled WGS sequence"/>
</dbReference>
<reference evidence="4 5" key="1">
    <citation type="journal article" date="2018" name="Mol. Plant">
        <title>The genome of Artemisia annua provides insight into the evolution of Asteraceae family and artemisinin biosynthesis.</title>
        <authorList>
            <person name="Shen Q."/>
            <person name="Zhang L."/>
            <person name="Liao Z."/>
            <person name="Wang S."/>
            <person name="Yan T."/>
            <person name="Shi P."/>
            <person name="Liu M."/>
            <person name="Fu X."/>
            <person name="Pan Q."/>
            <person name="Wang Y."/>
            <person name="Lv Z."/>
            <person name="Lu X."/>
            <person name="Zhang F."/>
            <person name="Jiang W."/>
            <person name="Ma Y."/>
            <person name="Chen M."/>
            <person name="Hao X."/>
            <person name="Li L."/>
            <person name="Tang Y."/>
            <person name="Lv G."/>
            <person name="Zhou Y."/>
            <person name="Sun X."/>
            <person name="Brodelius P.E."/>
            <person name="Rose J.K.C."/>
            <person name="Tang K."/>
        </authorList>
    </citation>
    <scope>NUCLEOTIDE SEQUENCE [LARGE SCALE GENOMIC DNA]</scope>
    <source>
        <strain evidence="5">cv. Huhao1</strain>
        <tissue evidence="4">Leaf</tissue>
    </source>
</reference>
<dbReference type="PANTHER" id="PTHR45750:SF3">
    <property type="entry name" value="HISTONE ACETYLTRANSFERASE"/>
    <property type="match status" value="1"/>
</dbReference>
<keyword evidence="4" id="KW-0808">Transferase</keyword>
<sequence>MAKRVDSEQYYVTLEMFLADARRMFANARTYNSPETIYFKCYTRLESFFSGRVQQGLQSFLKIQRS</sequence>
<feature type="domain" description="Bromo" evidence="3">
    <location>
        <begin position="1"/>
        <end position="39"/>
    </location>
</feature>